<dbReference type="GO" id="GO:0005813">
    <property type="term" value="C:centrosome"/>
    <property type="evidence" value="ECO:0007669"/>
    <property type="project" value="InterPro"/>
</dbReference>
<gene>
    <name evidence="3" type="primary">jg11793</name>
    <name evidence="3" type="ORF">PAEG_LOCUS22155</name>
</gene>
<dbReference type="GO" id="GO:0032053">
    <property type="term" value="P:ciliary basal body organization"/>
    <property type="evidence" value="ECO:0007669"/>
    <property type="project" value="TreeGrafter"/>
</dbReference>
<dbReference type="GO" id="GO:0010457">
    <property type="term" value="P:centriole-centriole cohesion"/>
    <property type="evidence" value="ECO:0007669"/>
    <property type="project" value="TreeGrafter"/>
</dbReference>
<feature type="domain" description="Rotatin N-terminal" evidence="2">
    <location>
        <begin position="20"/>
        <end position="118"/>
    </location>
</feature>
<evidence type="ECO:0000313" key="4">
    <source>
        <dbReference type="Proteomes" id="UP000838756"/>
    </source>
</evidence>
<organism evidence="3 4">
    <name type="scientific">Pararge aegeria aegeria</name>
    <dbReference type="NCBI Taxonomy" id="348720"/>
    <lineage>
        <taxon>Eukaryota</taxon>
        <taxon>Metazoa</taxon>
        <taxon>Ecdysozoa</taxon>
        <taxon>Arthropoda</taxon>
        <taxon>Hexapoda</taxon>
        <taxon>Insecta</taxon>
        <taxon>Pterygota</taxon>
        <taxon>Neoptera</taxon>
        <taxon>Endopterygota</taxon>
        <taxon>Lepidoptera</taxon>
        <taxon>Glossata</taxon>
        <taxon>Ditrysia</taxon>
        <taxon>Papilionoidea</taxon>
        <taxon>Nymphalidae</taxon>
        <taxon>Satyrinae</taxon>
        <taxon>Satyrini</taxon>
        <taxon>Parargina</taxon>
        <taxon>Pararge</taxon>
    </lineage>
</organism>
<comment type="caution">
    <text evidence="3">The sequence shown here is derived from an EMBL/GenBank/DDBJ whole genome shotgun (WGS) entry which is preliminary data.</text>
</comment>
<dbReference type="InterPro" id="IPR029249">
    <property type="entry name" value="Rotatin_N"/>
</dbReference>
<dbReference type="GO" id="GO:0007099">
    <property type="term" value="P:centriole replication"/>
    <property type="evidence" value="ECO:0007669"/>
    <property type="project" value="TreeGrafter"/>
</dbReference>
<evidence type="ECO:0000313" key="3">
    <source>
        <dbReference type="EMBL" id="CAH2251030.1"/>
    </source>
</evidence>
<dbReference type="InterPro" id="IPR030791">
    <property type="entry name" value="Rotatin"/>
</dbReference>
<feature type="region of interest" description="Disordered" evidence="1">
    <location>
        <begin position="1377"/>
        <end position="1410"/>
    </location>
</feature>
<accession>A0A8S4S4H4</accession>
<keyword evidence="4" id="KW-1185">Reference proteome</keyword>
<evidence type="ECO:0000259" key="2">
    <source>
        <dbReference type="Pfam" id="PF14726"/>
    </source>
</evidence>
<protein>
    <submittedName>
        <fullName evidence="3">Jg11793 protein</fullName>
    </submittedName>
</protein>
<dbReference type="PANTHER" id="PTHR31691:SF1">
    <property type="entry name" value="ROTATIN"/>
    <property type="match status" value="1"/>
</dbReference>
<evidence type="ECO:0000256" key="1">
    <source>
        <dbReference type="SAM" id="MobiDB-lite"/>
    </source>
</evidence>
<dbReference type="PANTHER" id="PTHR31691">
    <property type="entry name" value="ROTATIN"/>
    <property type="match status" value="1"/>
</dbReference>
<dbReference type="SUPFAM" id="SSF48371">
    <property type="entry name" value="ARM repeat"/>
    <property type="match status" value="1"/>
</dbReference>
<reference evidence="3" key="1">
    <citation type="submission" date="2022-03" db="EMBL/GenBank/DDBJ databases">
        <authorList>
            <person name="Lindestad O."/>
        </authorList>
    </citation>
    <scope>NUCLEOTIDE SEQUENCE</scope>
</reference>
<proteinExistence type="predicted"/>
<dbReference type="InterPro" id="IPR016024">
    <property type="entry name" value="ARM-type_fold"/>
</dbReference>
<dbReference type="Proteomes" id="UP000838756">
    <property type="component" value="Unassembled WGS sequence"/>
</dbReference>
<name>A0A8S4S4H4_9NEOP</name>
<sequence>MNFVEVSSAYIKKLNHPMKEIRERSLEQLITKLHLGWGLEDELAGTRELLEALLAWFNVQKPTLQREALELLLKTLKTKSGTYIAKEIGVEKMLLTLNKIKPRISLDATEVFNDLFETLQFLNTVDSEVNFGVPSLNLHSQISSESNRSSSGYYNVGLNKESSKESSIYNEGTQINSPSSDDGINVLLFPWIDLCPSDLKTMILIEDSLKVLKSTRRCCRFIRDVFLRDFPAEKFLNRPTIVKTLLAIADGQNGGRPGEALSVLLSITQMLQTRLLKLLSLELISQTYKRNVDRTESIDIVNIELEHFAGDNTILPPDDALVALRQMPAPLYALDALHTALTIMVRHIVLETSAENEIMDMKELNTSLSLIEKLIELLLNCVNEHFWSVEHTSKIHRDIAHKACMVMRMLGELLTKYRSLIYKDPERAHHRVAWLRLVPCGVTLLKWAKTSALPPSSLVTALQAANIDPAIELLYPTLGKRTATVLLSAKSSVDQEYKSKCRELNKLFISMDHAVQFMKAQDGRISKNILTCIKNALPVLHLNLNKKFLSDIATILLEKLKDLDLADSDWSTARSIALILMAHSIEWIRVNFYNMLCDMVKSVLMSDEDQQSENEKCLTLVSDVGVLTEICCHGLSSKQREVECSSSEIMLYLLRGRMVLSEGCWWRLLASLLPVLPLLHVFSEHDTQLGKAICKSLEPDIVECMGVSRSDMIMGLVRLMFVNCAAVNLDAVHSLCQLMDDSRFLPPRESLRTDIIINALRRVESQDFNVDQSSSPSKNPQTSGLVQILDVLKQDLVLDGDTSEYITLNPSTRPALEPSLRRSTLQQLAVMLRQQEIHEAFLQYDGLNLIVTLLRLSLMVDDYLAFPECAISCVSVLNSICSVSRHSLAKITDLPLLLLRVILVFPANENTVLMAAQVLSLIAWAGFALQELDANRRRVPALPFSVTQRTSLPFKANSYWSTSPNTERSSVEWLLSEELWRNAIRVRWWWVCGGGAKLLRSSTPLSPVSPPPLNELAALRTAHLQNSCSKHLLAFENATTHAQVNDALHLLESYTHLIQISPANAKELGSLPWQHTKRFLNAPPASSRDTALLISLLQFIVAYMDNVSKEEGNTMQWIKSSFIDNDATVISLLSRERLYPQQTVQEDIEITQLRIHIVKVLVRCVILVENQGDYSCGKMESLLKILLACLERIDLKNFHVLGYLNELIRCIRYAINSRYCKLSEDSLIQSLKVMTYALSGCASGAGRKGQACRLDAMLSLLALLRQIREHSIPVQRWSEVWDCNVVRALVRCSTGDGTELRATALHIMAALTQYAQLMPQLMQCVPKESLVQHGIEIFSQEGEANVVRTAAASLLTSLTARTSPHTQNKVILTVIGPNLDSNPTPRPRDPLSKLLTSRPMRQLESSSQSY</sequence>
<dbReference type="GO" id="GO:0036064">
    <property type="term" value="C:ciliary basal body"/>
    <property type="evidence" value="ECO:0007669"/>
    <property type="project" value="InterPro"/>
</dbReference>
<dbReference type="Pfam" id="PF14726">
    <property type="entry name" value="RTTN_N"/>
    <property type="match status" value="1"/>
</dbReference>
<dbReference type="GO" id="GO:0005814">
    <property type="term" value="C:centriole"/>
    <property type="evidence" value="ECO:0007669"/>
    <property type="project" value="TreeGrafter"/>
</dbReference>
<dbReference type="EMBL" id="CAKXAJ010026019">
    <property type="protein sequence ID" value="CAH2251030.1"/>
    <property type="molecule type" value="Genomic_DNA"/>
</dbReference>
<dbReference type="OrthoDB" id="428850at2759"/>